<proteinExistence type="predicted"/>
<accession>A0A8J8MG19</accession>
<dbReference type="CDD" id="cd20692">
    <property type="entry name" value="CdiA-CT_Ec-like"/>
    <property type="match status" value="1"/>
</dbReference>
<organism evidence="4 5">
    <name type="scientific">Vallitalea pronyensis</name>
    <dbReference type="NCBI Taxonomy" id="1348613"/>
    <lineage>
        <taxon>Bacteria</taxon>
        <taxon>Bacillati</taxon>
        <taxon>Bacillota</taxon>
        <taxon>Clostridia</taxon>
        <taxon>Lachnospirales</taxon>
        <taxon>Vallitaleaceae</taxon>
        <taxon>Vallitalea</taxon>
    </lineage>
</organism>
<protein>
    <recommendedName>
        <fullName evidence="3">Pre-toxin TG domain-containing protein</fullName>
    </recommendedName>
</protein>
<dbReference type="RefSeq" id="WP_212696346.1">
    <property type="nucleotide sequence ID" value="NZ_CP058649.1"/>
</dbReference>
<name>A0A8J8MG19_9FIRM</name>
<evidence type="ECO:0000256" key="2">
    <source>
        <dbReference type="ARBA" id="ARBA00022525"/>
    </source>
</evidence>
<gene>
    <name evidence="4" type="ORF">HZI73_00540</name>
</gene>
<reference evidence="4" key="1">
    <citation type="submission" date="2020-07" db="EMBL/GenBank/DDBJ databases">
        <title>Vallitalea pronyensis genome.</title>
        <authorList>
            <person name="Postec A."/>
        </authorList>
    </citation>
    <scope>NUCLEOTIDE SEQUENCE</scope>
    <source>
        <strain evidence="4">FatNI3</strain>
    </source>
</reference>
<dbReference type="EMBL" id="CP058649">
    <property type="protein sequence ID" value="QUI20886.1"/>
    <property type="molecule type" value="Genomic_DNA"/>
</dbReference>
<dbReference type="GO" id="GO:0005576">
    <property type="term" value="C:extracellular region"/>
    <property type="evidence" value="ECO:0007669"/>
    <property type="project" value="UniProtKB-SubCell"/>
</dbReference>
<evidence type="ECO:0000313" key="4">
    <source>
        <dbReference type="EMBL" id="QUI20886.1"/>
    </source>
</evidence>
<keyword evidence="5" id="KW-1185">Reference proteome</keyword>
<dbReference type="AlphaFoldDB" id="A0A8J8MG19"/>
<evidence type="ECO:0000313" key="5">
    <source>
        <dbReference type="Proteomes" id="UP000683246"/>
    </source>
</evidence>
<keyword evidence="2" id="KW-0964">Secreted</keyword>
<dbReference type="Pfam" id="PF14449">
    <property type="entry name" value="PT-TG"/>
    <property type="match status" value="1"/>
</dbReference>
<comment type="subcellular location">
    <subcellularLocation>
        <location evidence="1">Secreted</location>
    </subcellularLocation>
</comment>
<dbReference type="Proteomes" id="UP000683246">
    <property type="component" value="Chromosome"/>
</dbReference>
<evidence type="ECO:0000256" key="1">
    <source>
        <dbReference type="ARBA" id="ARBA00004613"/>
    </source>
</evidence>
<feature type="domain" description="Pre-toxin TG" evidence="3">
    <location>
        <begin position="48"/>
        <end position="100"/>
    </location>
</feature>
<dbReference type="KEGG" id="vpy:HZI73_00540"/>
<dbReference type="InterPro" id="IPR027797">
    <property type="entry name" value="PT-TG_dom"/>
</dbReference>
<evidence type="ECO:0000259" key="3">
    <source>
        <dbReference type="Pfam" id="PF14449"/>
    </source>
</evidence>
<sequence length="209" mass="23392">MTFNGEKYKGFWFDTIEEWKTFGNANKIYVSPKEWISTIIRLNPVDALKDTIDLIKGEDSVTGEKINRWLLAGMIITPEAIDIAINKGSKNADDIVDAIKKVNTQGEQMVTGVKSYEQARNLALDIADLGADSKPYYGRLKSSVGDGQIVGRQSADGKIRWRLDYDPNKGTHINVEDFSSGKGINAKKYVIPFEGDESTYKSLLKHLNR</sequence>